<dbReference type="Pfam" id="PF07587">
    <property type="entry name" value="PSD1"/>
    <property type="match status" value="1"/>
</dbReference>
<keyword evidence="2" id="KW-0732">Signal</keyword>
<sequence precursor="true">MDRMPGLLARAVACLLLAPFAAGAAEPGTWALKPVARPDMPSGSAAANPIDLFLAADHRAKGLTPAGPADKRTILRRVTFDLTGLPPTIEEQEAFLRDESPDAYQKVVDRLLASEQHGVRYGRHWLDVLRYADMDERMVAAPGIHLWREWVIRAINDDVPYDQFVRAQLTGYRTAERTQMSATGFRSRKEPRPDDLFALGLLARGAVFRDGKGDGELAMAAVETVSSAFMGMTVACAKCHDHMYDPIKQRDYYSMKALFDPLVVRKVTLATPAEMVAAGKAADEADRRRAAIQGPIDELVAPYRKRLHDERVAMLPPDVRAIILKPDRERSAAERKVADDYFPVLRIDTDKILEIMPEADRKRYRALQAKLDSGGGDPGRRGPSLPAFWTVEADPVRAAQPSYILTSGDPDRPEKKHPVEPGWPFGPEKPDLSEGRVEAFSDWLTAPENPLLARVAVNRLWQWHFGEGLQKTPSDFGKLGGTPADPALLDWLASEFAARGFRMKAIHRLIVTSDAYRRASEPPAEFAGSNNAADPANAYLWRFPLRRLEAEPIWDAIWAAAGGLDPAVGGPSFDPAGGRGGMGGGRRGGPAASPGTSRRAAFMVRGYSTSRDVVPVFLQAFDVDDGRVPCPVRTRTITPPQALFLMNGEAIERATERFAKRIEDESGGDLAAAVDLAYRLAVARPPSPTERERSLAYLDRDPARLKGLAWLLLNLDEFLFVR</sequence>
<gene>
    <name evidence="5" type="ORF">OJF2_46500</name>
</gene>
<feature type="region of interest" description="Disordered" evidence="1">
    <location>
        <begin position="404"/>
        <end position="431"/>
    </location>
</feature>
<dbReference type="RefSeq" id="WP_148595811.1">
    <property type="nucleotide sequence ID" value="NZ_CP042997.1"/>
</dbReference>
<dbReference type="OrthoDB" id="225167at2"/>
<proteinExistence type="predicted"/>
<organism evidence="5 6">
    <name type="scientific">Aquisphaera giovannonii</name>
    <dbReference type="NCBI Taxonomy" id="406548"/>
    <lineage>
        <taxon>Bacteria</taxon>
        <taxon>Pseudomonadati</taxon>
        <taxon>Planctomycetota</taxon>
        <taxon>Planctomycetia</taxon>
        <taxon>Isosphaerales</taxon>
        <taxon>Isosphaeraceae</taxon>
        <taxon>Aquisphaera</taxon>
    </lineage>
</organism>
<evidence type="ECO:0000313" key="5">
    <source>
        <dbReference type="EMBL" id="QEH36090.1"/>
    </source>
</evidence>
<dbReference type="EMBL" id="CP042997">
    <property type="protein sequence ID" value="QEH36090.1"/>
    <property type="molecule type" value="Genomic_DNA"/>
</dbReference>
<feature type="domain" description="DUF1553" evidence="4">
    <location>
        <begin position="439"/>
        <end position="697"/>
    </location>
</feature>
<protein>
    <recommendedName>
        <fullName evidence="7">Planctomycete cytochrome C</fullName>
    </recommendedName>
</protein>
<evidence type="ECO:0000313" key="6">
    <source>
        <dbReference type="Proteomes" id="UP000324233"/>
    </source>
</evidence>
<evidence type="ECO:0008006" key="7">
    <source>
        <dbReference type="Google" id="ProtNLM"/>
    </source>
</evidence>
<evidence type="ECO:0000259" key="4">
    <source>
        <dbReference type="Pfam" id="PF07587"/>
    </source>
</evidence>
<dbReference type="InterPro" id="IPR022655">
    <property type="entry name" value="DUF1553"/>
</dbReference>
<feature type="region of interest" description="Disordered" evidence="1">
    <location>
        <begin position="577"/>
        <end position="596"/>
    </location>
</feature>
<dbReference type="Proteomes" id="UP000324233">
    <property type="component" value="Chromosome"/>
</dbReference>
<evidence type="ECO:0000259" key="3">
    <source>
        <dbReference type="Pfam" id="PF07583"/>
    </source>
</evidence>
<name>A0A5B9W845_9BACT</name>
<evidence type="ECO:0000256" key="1">
    <source>
        <dbReference type="SAM" id="MobiDB-lite"/>
    </source>
</evidence>
<dbReference type="PANTHER" id="PTHR35889">
    <property type="entry name" value="CYCLOINULO-OLIGOSACCHARIDE FRUCTANOTRANSFERASE-RELATED"/>
    <property type="match status" value="1"/>
</dbReference>
<dbReference type="PANTHER" id="PTHR35889:SF3">
    <property type="entry name" value="F-BOX DOMAIN-CONTAINING PROTEIN"/>
    <property type="match status" value="1"/>
</dbReference>
<keyword evidence="6" id="KW-1185">Reference proteome</keyword>
<feature type="signal peptide" evidence="2">
    <location>
        <begin position="1"/>
        <end position="24"/>
    </location>
</feature>
<dbReference type="Pfam" id="PF07583">
    <property type="entry name" value="PSCyt2"/>
    <property type="match status" value="1"/>
</dbReference>
<dbReference type="InterPro" id="IPR011444">
    <property type="entry name" value="DUF1549"/>
</dbReference>
<dbReference type="AlphaFoldDB" id="A0A5B9W845"/>
<accession>A0A5B9W845</accession>
<feature type="domain" description="DUF1549" evidence="3">
    <location>
        <begin position="49"/>
        <end position="261"/>
    </location>
</feature>
<feature type="compositionally biased region" description="Basic and acidic residues" evidence="1">
    <location>
        <begin position="409"/>
        <end position="419"/>
    </location>
</feature>
<feature type="chain" id="PRO_5023009623" description="Planctomycete cytochrome C" evidence="2">
    <location>
        <begin position="25"/>
        <end position="722"/>
    </location>
</feature>
<dbReference type="KEGG" id="agv:OJF2_46500"/>
<feature type="compositionally biased region" description="Gly residues" evidence="1">
    <location>
        <begin position="577"/>
        <end position="588"/>
    </location>
</feature>
<reference evidence="5 6" key="1">
    <citation type="submission" date="2019-08" db="EMBL/GenBank/DDBJ databases">
        <title>Deep-cultivation of Planctomycetes and their phenomic and genomic characterization uncovers novel biology.</title>
        <authorList>
            <person name="Wiegand S."/>
            <person name="Jogler M."/>
            <person name="Boedeker C."/>
            <person name="Pinto D."/>
            <person name="Vollmers J."/>
            <person name="Rivas-Marin E."/>
            <person name="Kohn T."/>
            <person name="Peeters S.H."/>
            <person name="Heuer A."/>
            <person name="Rast P."/>
            <person name="Oberbeckmann S."/>
            <person name="Bunk B."/>
            <person name="Jeske O."/>
            <person name="Meyerdierks A."/>
            <person name="Storesund J.E."/>
            <person name="Kallscheuer N."/>
            <person name="Luecker S."/>
            <person name="Lage O.M."/>
            <person name="Pohl T."/>
            <person name="Merkel B.J."/>
            <person name="Hornburger P."/>
            <person name="Mueller R.-W."/>
            <person name="Bruemmer F."/>
            <person name="Labrenz M."/>
            <person name="Spormann A.M."/>
            <person name="Op den Camp H."/>
            <person name="Overmann J."/>
            <person name="Amann R."/>
            <person name="Jetten M.S.M."/>
            <person name="Mascher T."/>
            <person name="Medema M.H."/>
            <person name="Devos D.P."/>
            <person name="Kaster A.-K."/>
            <person name="Ovreas L."/>
            <person name="Rohde M."/>
            <person name="Galperin M.Y."/>
            <person name="Jogler C."/>
        </authorList>
    </citation>
    <scope>NUCLEOTIDE SEQUENCE [LARGE SCALE GENOMIC DNA]</scope>
    <source>
        <strain evidence="5 6">OJF2</strain>
    </source>
</reference>
<evidence type="ECO:0000256" key="2">
    <source>
        <dbReference type="SAM" id="SignalP"/>
    </source>
</evidence>